<reference evidence="1" key="1">
    <citation type="submission" date="2021-01" db="EMBL/GenBank/DDBJ databases">
        <authorList>
            <person name="Zhong Y.L."/>
        </authorList>
    </citation>
    <scope>NUCLEOTIDE SEQUENCE</scope>
    <source>
        <strain evidence="1">KCTC 23302</strain>
    </source>
</reference>
<name>A0A937A011_9FLAO</name>
<proteinExistence type="predicted"/>
<dbReference type="RefSeq" id="WP_201920260.1">
    <property type="nucleotide sequence ID" value="NZ_BAABAX010000003.1"/>
</dbReference>
<dbReference type="EMBL" id="JAERQJ010000004">
    <property type="protein sequence ID" value="MBL0684316.1"/>
    <property type="molecule type" value="Genomic_DNA"/>
</dbReference>
<organism evidence="1 2">
    <name type="scientific">Aquimarina mytili</name>
    <dbReference type="NCBI Taxonomy" id="874423"/>
    <lineage>
        <taxon>Bacteria</taxon>
        <taxon>Pseudomonadati</taxon>
        <taxon>Bacteroidota</taxon>
        <taxon>Flavobacteriia</taxon>
        <taxon>Flavobacteriales</taxon>
        <taxon>Flavobacteriaceae</taxon>
        <taxon>Aquimarina</taxon>
    </lineage>
</organism>
<evidence type="ECO:0000313" key="2">
    <source>
        <dbReference type="Proteomes" id="UP000651057"/>
    </source>
</evidence>
<protein>
    <submittedName>
        <fullName evidence="1">Uncharacterized protein</fullName>
    </submittedName>
</protein>
<keyword evidence="2" id="KW-1185">Reference proteome</keyword>
<sequence length="109" mass="12455">MKSNDALLTKIINTNEKNYHKAAKLISDERIINPDTIKVGANEVAYVHLFHSNVPDFDIEIQTATETLTLNRKNTIDGNSNTILRTVSDMTFNSTKPKDFFIQLLRIQY</sequence>
<gene>
    <name evidence="1" type="ORF">JJQ60_12375</name>
</gene>
<accession>A0A937A011</accession>
<dbReference type="AlphaFoldDB" id="A0A937A011"/>
<evidence type="ECO:0000313" key="1">
    <source>
        <dbReference type="EMBL" id="MBL0684316.1"/>
    </source>
</evidence>
<comment type="caution">
    <text evidence="1">The sequence shown here is derived from an EMBL/GenBank/DDBJ whole genome shotgun (WGS) entry which is preliminary data.</text>
</comment>
<dbReference type="Proteomes" id="UP000651057">
    <property type="component" value="Unassembled WGS sequence"/>
</dbReference>